<feature type="chain" id="PRO_5043339727" description="DUF7908 domain-containing protein" evidence="2">
    <location>
        <begin position="21"/>
        <end position="929"/>
    </location>
</feature>
<feature type="domain" description="DUF7908" evidence="3">
    <location>
        <begin position="482"/>
        <end position="596"/>
    </location>
</feature>
<keyword evidence="2" id="KW-0732">Signal</keyword>
<evidence type="ECO:0000259" key="3">
    <source>
        <dbReference type="Pfam" id="PF25485"/>
    </source>
</evidence>
<feature type="compositionally biased region" description="Polar residues" evidence="1">
    <location>
        <begin position="682"/>
        <end position="697"/>
    </location>
</feature>
<accession>A0AAV9U1J9</accession>
<keyword evidence="5" id="KW-1185">Reference proteome</keyword>
<evidence type="ECO:0000256" key="2">
    <source>
        <dbReference type="SAM" id="SignalP"/>
    </source>
</evidence>
<dbReference type="AlphaFoldDB" id="A0AAV9U1J9"/>
<protein>
    <recommendedName>
        <fullName evidence="3">DUF7908 domain-containing protein</fullName>
    </recommendedName>
</protein>
<proteinExistence type="predicted"/>
<sequence length="929" mass="98313">MRNLWFAALAAPLLLGTAYAAPRQPIGERKAPPAPALVERNHDQYGQCGPTTYTIVVPKPGAKPTPVTKQFQPIHTCTPDYVVCDSKDKGKCQTVYKTSSYRWLSTEVPCYNGIATVTRVDQLVTIAAHPTNKIETCRCEEAGTCYYGTTSTHVAEPTQFPYVNTGWNYHVCNYADYYKWYSGDYSPDYSGGPVYTPKNGQSGQNGGQGGYISPPENIHPQYYNPTYPQKEGQPSGTYRGEDMPEYHGNGGYEMGRVENNGYHSAQGGSDYQGKTDTYKGWRSKGGYGKGWRSKSGYGQDEKAVPVGGYPQGSYPQGGYPKDGKQWSGAYGMEGWGQNHGGITRGHNWKSLQVECKSCMNGICKTYPVGYVSKTVTKLHTYRVPYHINSYFPHKTTFCVSNLGITLTVYGPTSLRTVITGTTTVTTSITTTETTTVTATQTKTKTETEGPGPTAQGNGEVFFLGCDLPETEITEPELLAGGKRPKGFVVCANNICTIRNGCKGAQQFRINSELQLTNGARTVMAFANNGDISKGSALLRLGTGEITQAFSFNGDGLAWAVEGAGGGRMATFCKNADNTITVVFDGSNPGGCESVRLFRVNPFIEPDCLGESSSSTGPSTGVSSSEAPTTGPSTERPSTNASSTAKPTSGEPSKGAPTSVEPTSEVPTGSASTESSSGAPSEGRTTAEPTSAEPTSTKPSSGAPTEEPSSAEPISAEPTEAPTSTEPTTAEPSPAEPTTEASDIDPCAIEALISAEALVFCKTRGGKVPKNLVGCITDSDTADHECIVSCNKNFDSVFLAQQCLEKSSTVNDPAIRCAEMGISGGSDVLYKACVTLQGGAPCSPQFIKDQGIEDADTYITECAAAGIISNGVKKCVDKVRLRLDMGSGVNGRVNTVAGAVGLVEDDGDFIALENIFGCLPDAVDGVSGYD</sequence>
<dbReference type="EMBL" id="JAVHNS010000018">
    <property type="protein sequence ID" value="KAK6331316.1"/>
    <property type="molecule type" value="Genomic_DNA"/>
</dbReference>
<reference evidence="4 5" key="1">
    <citation type="submission" date="2019-10" db="EMBL/GenBank/DDBJ databases">
        <authorList>
            <person name="Palmer J.M."/>
        </authorList>
    </citation>
    <scope>NUCLEOTIDE SEQUENCE [LARGE SCALE GENOMIC DNA]</scope>
    <source>
        <strain evidence="4 5">TWF730</strain>
    </source>
</reference>
<evidence type="ECO:0000256" key="1">
    <source>
        <dbReference type="SAM" id="MobiDB-lite"/>
    </source>
</evidence>
<evidence type="ECO:0000313" key="5">
    <source>
        <dbReference type="Proteomes" id="UP001373714"/>
    </source>
</evidence>
<dbReference type="Pfam" id="PF25485">
    <property type="entry name" value="DUF7908"/>
    <property type="match status" value="1"/>
</dbReference>
<comment type="caution">
    <text evidence="4">The sequence shown here is derived from an EMBL/GenBank/DDBJ whole genome shotgun (WGS) entry which is preliminary data.</text>
</comment>
<name>A0AAV9U1J9_9PEZI</name>
<evidence type="ECO:0000313" key="4">
    <source>
        <dbReference type="EMBL" id="KAK6331316.1"/>
    </source>
</evidence>
<feature type="compositionally biased region" description="Low complexity" evidence="1">
    <location>
        <begin position="666"/>
        <end position="681"/>
    </location>
</feature>
<feature type="region of interest" description="Disordered" evidence="1">
    <location>
        <begin position="196"/>
        <end position="241"/>
    </location>
</feature>
<feature type="compositionally biased region" description="Low complexity" evidence="1">
    <location>
        <begin position="698"/>
        <end position="740"/>
    </location>
</feature>
<feature type="compositionally biased region" description="Low complexity" evidence="1">
    <location>
        <begin position="304"/>
        <end position="319"/>
    </location>
</feature>
<feature type="region of interest" description="Disordered" evidence="1">
    <location>
        <begin position="290"/>
        <end position="320"/>
    </location>
</feature>
<dbReference type="Proteomes" id="UP001373714">
    <property type="component" value="Unassembled WGS sequence"/>
</dbReference>
<feature type="compositionally biased region" description="Polar residues" evidence="1">
    <location>
        <begin position="223"/>
        <end position="236"/>
    </location>
</feature>
<dbReference type="InterPro" id="IPR057230">
    <property type="entry name" value="DUF7908"/>
</dbReference>
<organism evidence="4 5">
    <name type="scientific">Orbilia blumenaviensis</name>
    <dbReference type="NCBI Taxonomy" id="1796055"/>
    <lineage>
        <taxon>Eukaryota</taxon>
        <taxon>Fungi</taxon>
        <taxon>Dikarya</taxon>
        <taxon>Ascomycota</taxon>
        <taxon>Pezizomycotina</taxon>
        <taxon>Orbiliomycetes</taxon>
        <taxon>Orbiliales</taxon>
        <taxon>Orbiliaceae</taxon>
        <taxon>Orbilia</taxon>
    </lineage>
</organism>
<gene>
    <name evidence="4" type="ORF">TWF730_004401</name>
</gene>
<feature type="compositionally biased region" description="Polar residues" evidence="1">
    <location>
        <begin position="625"/>
        <end position="650"/>
    </location>
</feature>
<feature type="signal peptide" evidence="2">
    <location>
        <begin position="1"/>
        <end position="20"/>
    </location>
</feature>
<feature type="region of interest" description="Disordered" evidence="1">
    <location>
        <begin position="608"/>
        <end position="740"/>
    </location>
</feature>
<feature type="compositionally biased region" description="Low complexity" evidence="1">
    <location>
        <begin position="611"/>
        <end position="624"/>
    </location>
</feature>